<protein>
    <submittedName>
        <fullName evidence="1">Uncharacterized protein</fullName>
    </submittedName>
</protein>
<reference evidence="1" key="1">
    <citation type="submission" date="2020-06" db="EMBL/GenBank/DDBJ databases">
        <authorList>
            <consortium name="Plant Systems Biology data submission"/>
        </authorList>
    </citation>
    <scope>NUCLEOTIDE SEQUENCE</scope>
    <source>
        <strain evidence="1">D6</strain>
    </source>
</reference>
<organism evidence="1 2">
    <name type="scientific">Seminavis robusta</name>
    <dbReference type="NCBI Taxonomy" id="568900"/>
    <lineage>
        <taxon>Eukaryota</taxon>
        <taxon>Sar</taxon>
        <taxon>Stramenopiles</taxon>
        <taxon>Ochrophyta</taxon>
        <taxon>Bacillariophyta</taxon>
        <taxon>Bacillariophyceae</taxon>
        <taxon>Bacillariophycidae</taxon>
        <taxon>Naviculales</taxon>
        <taxon>Naviculaceae</taxon>
        <taxon>Seminavis</taxon>
    </lineage>
</organism>
<evidence type="ECO:0000313" key="1">
    <source>
        <dbReference type="EMBL" id="CAB9507835.1"/>
    </source>
</evidence>
<dbReference type="AlphaFoldDB" id="A0A9N8HCZ1"/>
<sequence length="123" mass="13801">MYTTSGLHIINEDLSLCSSGVRLPHTFHLQELKFLNTRTGSQNPKTKKKKRTMTDSIALMAARRRLLAILDEILAVDANLDQEAVARYLTHNSIELMQLPATRAVWPQALRENFSIAGAINVD</sequence>
<keyword evidence="2" id="KW-1185">Reference proteome</keyword>
<gene>
    <name evidence="1" type="ORF">SEMRO_322_G117030.1</name>
</gene>
<accession>A0A9N8HCZ1</accession>
<dbReference type="Proteomes" id="UP001153069">
    <property type="component" value="Unassembled WGS sequence"/>
</dbReference>
<proteinExistence type="predicted"/>
<dbReference type="EMBL" id="CAICTM010000321">
    <property type="protein sequence ID" value="CAB9507835.1"/>
    <property type="molecule type" value="Genomic_DNA"/>
</dbReference>
<comment type="caution">
    <text evidence="1">The sequence shown here is derived from an EMBL/GenBank/DDBJ whole genome shotgun (WGS) entry which is preliminary data.</text>
</comment>
<name>A0A9N8HCZ1_9STRA</name>
<evidence type="ECO:0000313" key="2">
    <source>
        <dbReference type="Proteomes" id="UP001153069"/>
    </source>
</evidence>